<sequence>MNLCFVSSGFEIGGVERMVNFVGEHLGTREGIKVYYYSVSPTRIMWHFKNINQVFMAKSSSSALPVVLARKGLSVYRRIDLFFRHEYNVNIFQHQFIRDVNQLIMKAGIDTLILTSGYQFAAIPEIKKKYPNVRVIAWIHESYKTINTVTQEFHDYLVAGIRGADELVCLTENSVHYFSKWNTHISLIHNAIDLGNNG</sequence>
<gene>
    <name evidence="1" type="ORF">OKIT_0060</name>
</gene>
<proteinExistence type="predicted"/>
<dbReference type="eggNOG" id="COG0438">
    <property type="taxonomic scope" value="Bacteria"/>
</dbReference>
<dbReference type="PATRIC" id="fig|1045004.4.peg.61"/>
<dbReference type="HOGENOM" id="CLU_1376940_0_0_9"/>
<evidence type="ECO:0000313" key="2">
    <source>
        <dbReference type="Proteomes" id="UP000004959"/>
    </source>
</evidence>
<dbReference type="Proteomes" id="UP000004959">
    <property type="component" value="Chromosome"/>
</dbReference>
<dbReference type="AlphaFoldDB" id="G9WIQ0"/>
<reference evidence="1 2" key="1">
    <citation type="journal article" date="2012" name="PLoS ONE">
        <title>Functional divergence in the genus oenococcus as predicted by genome sequencing of the newly-described species, Oenococcus kitaharae.</title>
        <authorList>
            <person name="Borneman A.R."/>
            <person name="McCarthy J.M."/>
            <person name="Chambers P.J."/>
            <person name="Bartowsky E.J."/>
        </authorList>
    </citation>
    <scope>NUCLEOTIDE SEQUENCE [LARGE SCALE GENOMIC DNA]</scope>
    <source>
        <strain evidence="2">DSM17330</strain>
    </source>
</reference>
<organism evidence="1 2">
    <name type="scientific">Oenococcus kitaharae DSM 17330</name>
    <dbReference type="NCBI Taxonomy" id="1045004"/>
    <lineage>
        <taxon>Bacteria</taxon>
        <taxon>Bacillati</taxon>
        <taxon>Bacillota</taxon>
        <taxon>Bacilli</taxon>
        <taxon>Lactobacillales</taxon>
        <taxon>Lactobacillaceae</taxon>
        <taxon>Oenococcus</taxon>
    </lineage>
</organism>
<keyword evidence="2" id="KW-1185">Reference proteome</keyword>
<dbReference type="Gene3D" id="3.40.50.2000">
    <property type="entry name" value="Glycogen Phosphorylase B"/>
    <property type="match status" value="1"/>
</dbReference>
<accession>G9WIQ0</accession>
<evidence type="ECO:0000313" key="1">
    <source>
        <dbReference type="EMBL" id="EHN58189.1"/>
    </source>
</evidence>
<evidence type="ECO:0008006" key="3">
    <source>
        <dbReference type="Google" id="ProtNLM"/>
    </source>
</evidence>
<comment type="caution">
    <text evidence="1">The sequence shown here is derived from an EMBL/GenBank/DDBJ whole genome shotgun (WGS) entry which is preliminary data.</text>
</comment>
<dbReference type="OrthoDB" id="9787617at2"/>
<dbReference type="EMBL" id="AFVZ01000001">
    <property type="protein sequence ID" value="EHN58189.1"/>
    <property type="molecule type" value="Genomic_DNA"/>
</dbReference>
<dbReference type="RefSeq" id="WP_007744286.1">
    <property type="nucleotide sequence ID" value="NZ_KE386622.1"/>
</dbReference>
<protein>
    <recommendedName>
        <fullName evidence="3">Glycosyltransferase</fullName>
    </recommendedName>
</protein>
<dbReference type="SUPFAM" id="SSF53756">
    <property type="entry name" value="UDP-Glycosyltransferase/glycogen phosphorylase"/>
    <property type="match status" value="1"/>
</dbReference>
<name>G9WIQ0_9LACO</name>